<feature type="transmembrane region" description="Helical" evidence="12">
    <location>
        <begin position="128"/>
        <end position="148"/>
    </location>
</feature>
<feature type="transmembrane region" description="Helical" evidence="12">
    <location>
        <begin position="44"/>
        <end position="62"/>
    </location>
</feature>
<dbReference type="GO" id="GO:0034220">
    <property type="term" value="P:monoatomic ion transmembrane transport"/>
    <property type="evidence" value="ECO:0007669"/>
    <property type="project" value="UniProtKB-KW"/>
</dbReference>
<name>A0ABW0BIE9_9ACTN</name>
<evidence type="ECO:0000256" key="9">
    <source>
        <dbReference type="ARBA" id="ARBA00023065"/>
    </source>
</evidence>
<keyword evidence="6" id="KW-0851">Voltage-gated channel</keyword>
<keyword evidence="9" id="KW-0406">Ion transport</keyword>
<dbReference type="Gene3D" id="1.10.287.70">
    <property type="match status" value="1"/>
</dbReference>
<protein>
    <submittedName>
        <fullName evidence="14">Potassium channel family protein</fullName>
    </submittedName>
</protein>
<proteinExistence type="predicted"/>
<evidence type="ECO:0000313" key="15">
    <source>
        <dbReference type="Proteomes" id="UP001596087"/>
    </source>
</evidence>
<evidence type="ECO:0000256" key="2">
    <source>
        <dbReference type="ARBA" id="ARBA00022448"/>
    </source>
</evidence>
<evidence type="ECO:0000256" key="11">
    <source>
        <dbReference type="ARBA" id="ARBA00023303"/>
    </source>
</evidence>
<evidence type="ECO:0000256" key="5">
    <source>
        <dbReference type="ARBA" id="ARBA00022826"/>
    </source>
</evidence>
<keyword evidence="15" id="KW-1185">Reference proteome</keyword>
<evidence type="ECO:0000256" key="3">
    <source>
        <dbReference type="ARBA" id="ARBA00022538"/>
    </source>
</evidence>
<comment type="subcellular location">
    <subcellularLocation>
        <location evidence="1">Membrane</location>
        <topology evidence="1">Multi-pass membrane protein</topology>
    </subcellularLocation>
</comment>
<evidence type="ECO:0000256" key="12">
    <source>
        <dbReference type="SAM" id="Phobius"/>
    </source>
</evidence>
<dbReference type="EMBL" id="JBHSKD010000009">
    <property type="protein sequence ID" value="MFC5177114.1"/>
    <property type="molecule type" value="Genomic_DNA"/>
</dbReference>
<dbReference type="InterPro" id="IPR027359">
    <property type="entry name" value="Volt_channel_dom_sf"/>
</dbReference>
<dbReference type="Pfam" id="PF00520">
    <property type="entry name" value="Ion_trans"/>
    <property type="match status" value="1"/>
</dbReference>
<sequence>MSASKSSAPELGNTGYELFIGALSVLSLVNILLLLVIRDASLSTVIYALDALLSVIFLADFAARMKRAPSRTGYFFRGFGWADLLASLPFPQLKVLRLFRLLRVIRLLRAAGGPSILRSVLRDRAGSALLTLLFVGILVLEFGSLAILKAEMGAPGANIETAGDAIWYTVVTISTVGYGDQYPVTLLGRQIGTLIIVVGVGIFGTLTGFLANFFLEPRRERSAGSSDAEQDAVALQLQQAKELLEQQRVAIAALERAIAEGRAG</sequence>
<feature type="transmembrane region" description="Helical" evidence="12">
    <location>
        <begin position="74"/>
        <end position="93"/>
    </location>
</feature>
<dbReference type="PANTHER" id="PTHR11537">
    <property type="entry name" value="VOLTAGE-GATED POTASSIUM CHANNEL"/>
    <property type="match status" value="1"/>
</dbReference>
<evidence type="ECO:0000256" key="8">
    <source>
        <dbReference type="ARBA" id="ARBA00022989"/>
    </source>
</evidence>
<evidence type="ECO:0000313" key="14">
    <source>
        <dbReference type="EMBL" id="MFC5177114.1"/>
    </source>
</evidence>
<keyword evidence="3" id="KW-0633">Potassium transport</keyword>
<dbReference type="Gene3D" id="1.20.120.350">
    <property type="entry name" value="Voltage-gated potassium channels. Chain C"/>
    <property type="match status" value="1"/>
</dbReference>
<evidence type="ECO:0000256" key="7">
    <source>
        <dbReference type="ARBA" id="ARBA00022958"/>
    </source>
</evidence>
<evidence type="ECO:0000256" key="6">
    <source>
        <dbReference type="ARBA" id="ARBA00022882"/>
    </source>
</evidence>
<organism evidence="14 15">
    <name type="scientific">Nocardioides taihuensis</name>
    <dbReference type="NCBI Taxonomy" id="1835606"/>
    <lineage>
        <taxon>Bacteria</taxon>
        <taxon>Bacillati</taxon>
        <taxon>Actinomycetota</taxon>
        <taxon>Actinomycetes</taxon>
        <taxon>Propionibacteriales</taxon>
        <taxon>Nocardioidaceae</taxon>
        <taxon>Nocardioides</taxon>
    </lineage>
</organism>
<feature type="transmembrane region" description="Helical" evidence="12">
    <location>
        <begin position="18"/>
        <end position="37"/>
    </location>
</feature>
<reference evidence="15" key="1">
    <citation type="journal article" date="2019" name="Int. J. Syst. Evol. Microbiol.">
        <title>The Global Catalogue of Microorganisms (GCM) 10K type strain sequencing project: providing services to taxonomists for standard genome sequencing and annotation.</title>
        <authorList>
            <consortium name="The Broad Institute Genomics Platform"/>
            <consortium name="The Broad Institute Genome Sequencing Center for Infectious Disease"/>
            <person name="Wu L."/>
            <person name="Ma J."/>
        </authorList>
    </citation>
    <scope>NUCLEOTIDE SEQUENCE [LARGE SCALE GENOMIC DNA]</scope>
    <source>
        <strain evidence="15">DFY41</strain>
    </source>
</reference>
<evidence type="ECO:0000256" key="4">
    <source>
        <dbReference type="ARBA" id="ARBA00022692"/>
    </source>
</evidence>
<keyword evidence="4 12" id="KW-0812">Transmembrane</keyword>
<keyword evidence="11 14" id="KW-0407">Ion channel</keyword>
<evidence type="ECO:0000256" key="1">
    <source>
        <dbReference type="ARBA" id="ARBA00004141"/>
    </source>
</evidence>
<feature type="transmembrane region" description="Helical" evidence="12">
    <location>
        <begin position="191"/>
        <end position="215"/>
    </location>
</feature>
<keyword evidence="7" id="KW-0630">Potassium</keyword>
<dbReference type="InterPro" id="IPR028325">
    <property type="entry name" value="VG_K_chnl"/>
</dbReference>
<dbReference type="PANTHER" id="PTHR11537:SF254">
    <property type="entry name" value="POTASSIUM VOLTAGE-GATED CHANNEL PROTEIN SHAB"/>
    <property type="match status" value="1"/>
</dbReference>
<keyword evidence="10 12" id="KW-0472">Membrane</keyword>
<gene>
    <name evidence="14" type="ORF">ACFPGP_10550</name>
</gene>
<dbReference type="SUPFAM" id="SSF81324">
    <property type="entry name" value="Voltage-gated potassium channels"/>
    <property type="match status" value="1"/>
</dbReference>
<keyword evidence="2" id="KW-0813">Transport</keyword>
<keyword evidence="8 12" id="KW-1133">Transmembrane helix</keyword>
<evidence type="ECO:0000259" key="13">
    <source>
        <dbReference type="Pfam" id="PF00520"/>
    </source>
</evidence>
<dbReference type="Proteomes" id="UP001596087">
    <property type="component" value="Unassembled WGS sequence"/>
</dbReference>
<dbReference type="Gene3D" id="1.20.5.110">
    <property type="match status" value="1"/>
</dbReference>
<accession>A0ABW0BIE9</accession>
<evidence type="ECO:0000256" key="10">
    <source>
        <dbReference type="ARBA" id="ARBA00023136"/>
    </source>
</evidence>
<feature type="domain" description="Ion transport" evidence="13">
    <location>
        <begin position="16"/>
        <end position="214"/>
    </location>
</feature>
<comment type="caution">
    <text evidence="14">The sequence shown here is derived from an EMBL/GenBank/DDBJ whole genome shotgun (WGS) entry which is preliminary data.</text>
</comment>
<keyword evidence="5" id="KW-0631">Potassium channel</keyword>
<dbReference type="PRINTS" id="PR00169">
    <property type="entry name" value="KCHANNEL"/>
</dbReference>
<dbReference type="RefSeq" id="WP_378589873.1">
    <property type="nucleotide sequence ID" value="NZ_JBHSKD010000009.1"/>
</dbReference>
<dbReference type="InterPro" id="IPR005821">
    <property type="entry name" value="Ion_trans_dom"/>
</dbReference>